<comment type="caution">
    <text evidence="2">The sequence shown here is derived from an EMBL/GenBank/DDBJ whole genome shotgun (WGS) entry which is preliminary data.</text>
</comment>
<dbReference type="AlphaFoldDB" id="A0A9D4X577"/>
<evidence type="ECO:0000256" key="1">
    <source>
        <dbReference type="SAM" id="MobiDB-lite"/>
    </source>
</evidence>
<organism evidence="2 3">
    <name type="scientific">Pisum sativum</name>
    <name type="common">Garden pea</name>
    <name type="synonym">Lathyrus oleraceus</name>
    <dbReference type="NCBI Taxonomy" id="3888"/>
    <lineage>
        <taxon>Eukaryota</taxon>
        <taxon>Viridiplantae</taxon>
        <taxon>Streptophyta</taxon>
        <taxon>Embryophyta</taxon>
        <taxon>Tracheophyta</taxon>
        <taxon>Spermatophyta</taxon>
        <taxon>Magnoliopsida</taxon>
        <taxon>eudicotyledons</taxon>
        <taxon>Gunneridae</taxon>
        <taxon>Pentapetalae</taxon>
        <taxon>rosids</taxon>
        <taxon>fabids</taxon>
        <taxon>Fabales</taxon>
        <taxon>Fabaceae</taxon>
        <taxon>Papilionoideae</taxon>
        <taxon>50 kb inversion clade</taxon>
        <taxon>NPAAA clade</taxon>
        <taxon>Hologalegina</taxon>
        <taxon>IRL clade</taxon>
        <taxon>Fabeae</taxon>
        <taxon>Lathyrus</taxon>
    </lineage>
</organism>
<evidence type="ECO:0000313" key="3">
    <source>
        <dbReference type="Proteomes" id="UP001058974"/>
    </source>
</evidence>
<reference evidence="2 3" key="1">
    <citation type="journal article" date="2022" name="Nat. Genet.">
        <title>Improved pea reference genome and pan-genome highlight genomic features and evolutionary characteristics.</title>
        <authorList>
            <person name="Yang T."/>
            <person name="Liu R."/>
            <person name="Luo Y."/>
            <person name="Hu S."/>
            <person name="Wang D."/>
            <person name="Wang C."/>
            <person name="Pandey M.K."/>
            <person name="Ge S."/>
            <person name="Xu Q."/>
            <person name="Li N."/>
            <person name="Li G."/>
            <person name="Huang Y."/>
            <person name="Saxena R.K."/>
            <person name="Ji Y."/>
            <person name="Li M."/>
            <person name="Yan X."/>
            <person name="He Y."/>
            <person name="Liu Y."/>
            <person name="Wang X."/>
            <person name="Xiang C."/>
            <person name="Varshney R.K."/>
            <person name="Ding H."/>
            <person name="Gao S."/>
            <person name="Zong X."/>
        </authorList>
    </citation>
    <scope>NUCLEOTIDE SEQUENCE [LARGE SCALE GENOMIC DNA]</scope>
    <source>
        <strain evidence="2 3">cv. Zhongwan 6</strain>
    </source>
</reference>
<name>A0A9D4X577_PEA</name>
<proteinExistence type="predicted"/>
<dbReference type="Proteomes" id="UP001058974">
    <property type="component" value="Chromosome 4"/>
</dbReference>
<gene>
    <name evidence="2" type="ORF">KIW84_040421</name>
</gene>
<keyword evidence="3" id="KW-1185">Reference proteome</keyword>
<sequence>MPNPGVTKGKSSTRQAKRDIHAHQLQTTIAPIQNGDVQTSKIQAPSSNSPVDTNNLNVEMGKFARICMEIDLTLQVFKKVNVNGHWFNVQYEVAQPSGLLENNVVNEQRLMELHQEVGEDNSKVLAKETREINAVHGDWLVV</sequence>
<protein>
    <submittedName>
        <fullName evidence="2">Uncharacterized protein</fullName>
    </submittedName>
</protein>
<feature type="region of interest" description="Disordered" evidence="1">
    <location>
        <begin position="35"/>
        <end position="54"/>
    </location>
</feature>
<evidence type="ECO:0000313" key="2">
    <source>
        <dbReference type="EMBL" id="KAI5414958.1"/>
    </source>
</evidence>
<dbReference type="EMBL" id="JAMSHJ010000004">
    <property type="protein sequence ID" value="KAI5414958.1"/>
    <property type="molecule type" value="Genomic_DNA"/>
</dbReference>
<accession>A0A9D4X577</accession>
<dbReference type="Gramene" id="Psat04G0042100-T1">
    <property type="protein sequence ID" value="KAI5414958.1"/>
    <property type="gene ID" value="KIW84_040421"/>
</dbReference>